<evidence type="ECO:0008006" key="5">
    <source>
        <dbReference type="Google" id="ProtNLM"/>
    </source>
</evidence>
<dbReference type="RefSeq" id="WP_345082830.1">
    <property type="nucleotide sequence ID" value="NZ_BAABFA010000014.1"/>
</dbReference>
<evidence type="ECO:0000313" key="3">
    <source>
        <dbReference type="EMBL" id="GAA4466697.1"/>
    </source>
</evidence>
<gene>
    <name evidence="3" type="ORF">GCM10023093_21180</name>
</gene>
<proteinExistence type="predicted"/>
<dbReference type="Proteomes" id="UP001500067">
    <property type="component" value="Unassembled WGS sequence"/>
</dbReference>
<evidence type="ECO:0000313" key="4">
    <source>
        <dbReference type="Proteomes" id="UP001500067"/>
    </source>
</evidence>
<comment type="caution">
    <text evidence="3">The sequence shown here is derived from an EMBL/GenBank/DDBJ whole genome shotgun (WGS) entry which is preliminary data.</text>
</comment>
<keyword evidence="4" id="KW-1185">Reference proteome</keyword>
<feature type="transmembrane region" description="Helical" evidence="2">
    <location>
        <begin position="36"/>
        <end position="56"/>
    </location>
</feature>
<sequence>MSSEDKNTQQQQAGMAPAQRVRSDWRSLVEKVSYKAIVNNIPFLSFVVLLCVLYISNSQRAIDMQRELNKRNKELKELRWKYIDVKSQLMDVKTERQVMISADKIGLRPSVLPAYKIQKH</sequence>
<keyword evidence="2" id="KW-1133">Transmembrane helix</keyword>
<protein>
    <recommendedName>
        <fullName evidence="5">Cell division protein FtsL</fullName>
    </recommendedName>
</protein>
<keyword evidence="2" id="KW-0812">Transmembrane</keyword>
<dbReference type="EMBL" id="BAABFA010000014">
    <property type="protein sequence ID" value="GAA4466697.1"/>
    <property type="molecule type" value="Genomic_DNA"/>
</dbReference>
<accession>A0ABP8NGN6</accession>
<feature type="region of interest" description="Disordered" evidence="1">
    <location>
        <begin position="1"/>
        <end position="21"/>
    </location>
</feature>
<keyword evidence="2" id="KW-0472">Membrane</keyword>
<name>A0ABP8NGN6_9BACT</name>
<organism evidence="3 4">
    <name type="scientific">Nemorincola caseinilytica</name>
    <dbReference type="NCBI Taxonomy" id="2054315"/>
    <lineage>
        <taxon>Bacteria</taxon>
        <taxon>Pseudomonadati</taxon>
        <taxon>Bacteroidota</taxon>
        <taxon>Chitinophagia</taxon>
        <taxon>Chitinophagales</taxon>
        <taxon>Chitinophagaceae</taxon>
        <taxon>Nemorincola</taxon>
    </lineage>
</organism>
<dbReference type="Pfam" id="PF19579">
    <property type="entry name" value="FtsL_2"/>
    <property type="match status" value="1"/>
</dbReference>
<dbReference type="InterPro" id="IPR045755">
    <property type="entry name" value="FtsL-like"/>
</dbReference>
<reference evidence="4" key="1">
    <citation type="journal article" date="2019" name="Int. J. Syst. Evol. Microbiol.">
        <title>The Global Catalogue of Microorganisms (GCM) 10K type strain sequencing project: providing services to taxonomists for standard genome sequencing and annotation.</title>
        <authorList>
            <consortium name="The Broad Institute Genomics Platform"/>
            <consortium name="The Broad Institute Genome Sequencing Center for Infectious Disease"/>
            <person name="Wu L."/>
            <person name="Ma J."/>
        </authorList>
    </citation>
    <scope>NUCLEOTIDE SEQUENCE [LARGE SCALE GENOMIC DNA]</scope>
    <source>
        <strain evidence="4">JCM 32105</strain>
    </source>
</reference>
<evidence type="ECO:0000256" key="2">
    <source>
        <dbReference type="SAM" id="Phobius"/>
    </source>
</evidence>
<evidence type="ECO:0000256" key="1">
    <source>
        <dbReference type="SAM" id="MobiDB-lite"/>
    </source>
</evidence>